<organism evidence="1 2">
    <name type="scientific">Elasticomyces elasticus</name>
    <dbReference type="NCBI Taxonomy" id="574655"/>
    <lineage>
        <taxon>Eukaryota</taxon>
        <taxon>Fungi</taxon>
        <taxon>Dikarya</taxon>
        <taxon>Ascomycota</taxon>
        <taxon>Pezizomycotina</taxon>
        <taxon>Dothideomycetes</taxon>
        <taxon>Dothideomycetidae</taxon>
        <taxon>Mycosphaerellales</taxon>
        <taxon>Teratosphaeriaceae</taxon>
        <taxon>Elasticomyces</taxon>
    </lineage>
</organism>
<protein>
    <submittedName>
        <fullName evidence="1">Uncharacterized protein</fullName>
    </submittedName>
</protein>
<dbReference type="EMBL" id="JAVRQU010000028">
    <property type="protein sequence ID" value="KAK5689826.1"/>
    <property type="molecule type" value="Genomic_DNA"/>
</dbReference>
<evidence type="ECO:0000313" key="1">
    <source>
        <dbReference type="EMBL" id="KAK5689826.1"/>
    </source>
</evidence>
<comment type="caution">
    <text evidence="1">The sequence shown here is derived from an EMBL/GenBank/DDBJ whole genome shotgun (WGS) entry which is preliminary data.</text>
</comment>
<proteinExistence type="predicted"/>
<gene>
    <name evidence="1" type="ORF">LTR97_012585</name>
</gene>
<reference evidence="1" key="1">
    <citation type="submission" date="2023-08" db="EMBL/GenBank/DDBJ databases">
        <title>Black Yeasts Isolated from many extreme environments.</title>
        <authorList>
            <person name="Coleine C."/>
            <person name="Stajich J.E."/>
            <person name="Selbmann L."/>
        </authorList>
    </citation>
    <scope>NUCLEOTIDE SEQUENCE</scope>
    <source>
        <strain evidence="1">CCFEE 5810</strain>
    </source>
</reference>
<sequence>MPLSRKRVRVDCEDGGCDEKDCISCDPGYASLSSPATAQFSEDGSSPNDMWEMIMTLDPQAMRTLLFKASGMPGNSDLQSSIITTCAASKKAEEDLFVSFQGYNDEASEIWTRLDSTSGSKGYRNDFEAVSNFRKLAVKIEDRVSEDSSHETKWSALDALTLMSLQIVDGYWGGVGLGVRKYWQQDTRLSQAMHRVLDAMTEEEIKVLRDDEEYIENLEALQENAEERGLKMGFDMILESLTKKQK</sequence>
<accession>A0AAN7VWG8</accession>
<name>A0AAN7VWG8_9PEZI</name>
<dbReference type="AlphaFoldDB" id="A0AAN7VWG8"/>
<evidence type="ECO:0000313" key="2">
    <source>
        <dbReference type="Proteomes" id="UP001310594"/>
    </source>
</evidence>
<dbReference type="Proteomes" id="UP001310594">
    <property type="component" value="Unassembled WGS sequence"/>
</dbReference>